<dbReference type="RefSeq" id="XP_040799556.1">
    <property type="nucleotide sequence ID" value="XM_040945091.1"/>
</dbReference>
<dbReference type="InterPro" id="IPR039251">
    <property type="entry name" value="OXLD1"/>
</dbReference>
<accession>A0A8G1RRS7</accession>
<organism evidence="3 4">
    <name type="scientific">Aspergillus fijiensis CBS 313.89</name>
    <dbReference type="NCBI Taxonomy" id="1448319"/>
    <lineage>
        <taxon>Eukaryota</taxon>
        <taxon>Fungi</taxon>
        <taxon>Dikarya</taxon>
        <taxon>Ascomycota</taxon>
        <taxon>Pezizomycotina</taxon>
        <taxon>Eurotiomycetes</taxon>
        <taxon>Eurotiomycetidae</taxon>
        <taxon>Eurotiales</taxon>
        <taxon>Aspergillaceae</taxon>
        <taxon>Aspergillus</taxon>
    </lineage>
</organism>
<dbReference type="InterPro" id="IPR019180">
    <property type="entry name" value="Oxidoreductase-like_N"/>
</dbReference>
<dbReference type="Proteomes" id="UP000249789">
    <property type="component" value="Unassembled WGS sequence"/>
</dbReference>
<dbReference type="EMBL" id="KZ824656">
    <property type="protein sequence ID" value="RAK75546.1"/>
    <property type="molecule type" value="Genomic_DNA"/>
</dbReference>
<dbReference type="GeneID" id="63862424"/>
<name>A0A8G1RRS7_9EURO</name>
<evidence type="ECO:0000313" key="3">
    <source>
        <dbReference type="EMBL" id="RAK75546.1"/>
    </source>
</evidence>
<protein>
    <recommendedName>
        <fullName evidence="2">Oxidoreductase-like domain-containing protein</fullName>
    </recommendedName>
</protein>
<reference evidence="3 4" key="1">
    <citation type="submission" date="2018-02" db="EMBL/GenBank/DDBJ databases">
        <title>The genomes of Aspergillus section Nigri reveals drivers in fungal speciation.</title>
        <authorList>
            <consortium name="DOE Joint Genome Institute"/>
            <person name="Vesth T.C."/>
            <person name="Nybo J."/>
            <person name="Theobald S."/>
            <person name="Brandl J."/>
            <person name="Frisvad J.C."/>
            <person name="Nielsen K.F."/>
            <person name="Lyhne E.K."/>
            <person name="Kogle M.E."/>
            <person name="Kuo A."/>
            <person name="Riley R."/>
            <person name="Clum A."/>
            <person name="Nolan M."/>
            <person name="Lipzen A."/>
            <person name="Salamov A."/>
            <person name="Henrissat B."/>
            <person name="Wiebenga A."/>
            <person name="De vries R.P."/>
            <person name="Grigoriev I.V."/>
            <person name="Mortensen U.H."/>
            <person name="Andersen M.R."/>
            <person name="Baker S.E."/>
        </authorList>
    </citation>
    <scope>NUCLEOTIDE SEQUENCE [LARGE SCALE GENOMIC DNA]</scope>
    <source>
        <strain evidence="3 4">CBS 313.89</strain>
    </source>
</reference>
<sequence>MERPFLTLAPSLGRTTTTAAAAAAAIRSSSSNNIRGLPQIAPFIIRQQHAFSFSARRLATHDNAAALRNGMVKAGENGTTQAQPLAGYYHDILSTRSPYDRQTVPPRLQSREPAEEPDPPTKKPQTPEEKMAIVFGTRLAGPGRASRYDPGAAPDATWRTVNGVAIPPRPEEPDNCCMSGCVHCVWDDYRDELEEWAARLAQAKAKGSPATSDGKDQRQTPRSEVKAASGSMDDDGGGSETNWTLPDPNEDLFANIPVGIREFMKTEKKLKQKHQEEAHT</sequence>
<dbReference type="PANTHER" id="PTHR21193">
    <property type="entry name" value="OXIDOREDUCTASE-LIKE DOMAIN-CONTAINING PROTEIN 1"/>
    <property type="match status" value="1"/>
</dbReference>
<dbReference type="Pfam" id="PF09791">
    <property type="entry name" value="Oxidored-like"/>
    <property type="match status" value="1"/>
</dbReference>
<proteinExistence type="predicted"/>
<dbReference type="PANTHER" id="PTHR21193:SF3">
    <property type="entry name" value="OXIDOREDUCTASE-LIKE DOMAIN-CONTAINING PROTEIN 1"/>
    <property type="match status" value="1"/>
</dbReference>
<keyword evidence="4" id="KW-1185">Reference proteome</keyword>
<feature type="region of interest" description="Disordered" evidence="1">
    <location>
        <begin position="201"/>
        <end position="256"/>
    </location>
</feature>
<evidence type="ECO:0000313" key="4">
    <source>
        <dbReference type="Proteomes" id="UP000249789"/>
    </source>
</evidence>
<feature type="region of interest" description="Disordered" evidence="1">
    <location>
        <begin position="96"/>
        <end position="130"/>
    </location>
</feature>
<evidence type="ECO:0000256" key="1">
    <source>
        <dbReference type="SAM" id="MobiDB-lite"/>
    </source>
</evidence>
<feature type="compositionally biased region" description="Basic and acidic residues" evidence="1">
    <location>
        <begin position="213"/>
        <end position="225"/>
    </location>
</feature>
<dbReference type="AlphaFoldDB" id="A0A8G1RRS7"/>
<feature type="compositionally biased region" description="Basic and acidic residues" evidence="1">
    <location>
        <begin position="109"/>
        <end position="130"/>
    </location>
</feature>
<dbReference type="VEuPathDB" id="FungiDB:BO72DRAFT_449743"/>
<gene>
    <name evidence="3" type="ORF">BO72DRAFT_449743</name>
</gene>
<dbReference type="GO" id="GO:0005739">
    <property type="term" value="C:mitochondrion"/>
    <property type="evidence" value="ECO:0007669"/>
    <property type="project" value="TreeGrafter"/>
</dbReference>
<dbReference type="OrthoDB" id="10064411at2759"/>
<feature type="domain" description="Oxidoreductase-like" evidence="2">
    <location>
        <begin position="160"/>
        <end position="204"/>
    </location>
</feature>
<evidence type="ECO:0000259" key="2">
    <source>
        <dbReference type="Pfam" id="PF09791"/>
    </source>
</evidence>